<dbReference type="Proteomes" id="UP000248598">
    <property type="component" value="Chromosome 1"/>
</dbReference>
<dbReference type="Gene3D" id="3.40.430.10">
    <property type="entry name" value="Dihydrofolate Reductase, subunit A"/>
    <property type="match status" value="1"/>
</dbReference>
<keyword evidence="6 8" id="KW-0560">Oxidoreductase</keyword>
<comment type="similarity">
    <text evidence="2 8 9">Belongs to the dihydrofolate reductase family.</text>
</comment>
<dbReference type="PANTHER" id="PTHR48069">
    <property type="entry name" value="DIHYDROFOLATE REDUCTASE"/>
    <property type="match status" value="1"/>
</dbReference>
<dbReference type="GO" id="GO:0070401">
    <property type="term" value="F:NADP+ binding"/>
    <property type="evidence" value="ECO:0007669"/>
    <property type="project" value="UniProtKB-ARBA"/>
</dbReference>
<evidence type="ECO:0000256" key="8">
    <source>
        <dbReference type="PIRNR" id="PIRNR000194"/>
    </source>
</evidence>
<dbReference type="KEGG" id="kki:KKKWG1_0900"/>
<evidence type="ECO:0000256" key="5">
    <source>
        <dbReference type="ARBA" id="ARBA00022857"/>
    </source>
</evidence>
<evidence type="ECO:0000256" key="2">
    <source>
        <dbReference type="ARBA" id="ARBA00009539"/>
    </source>
</evidence>
<comment type="function">
    <text evidence="7 8">Key enzyme in folate metabolism. Catalyzes an essential reaction for de novo glycine and purine synthesis, and for DNA precursor synthesis.</text>
</comment>
<dbReference type="EC" id="1.5.1.3" evidence="3 8"/>
<evidence type="ECO:0000256" key="6">
    <source>
        <dbReference type="ARBA" id="ARBA00023002"/>
    </source>
</evidence>
<dbReference type="InterPro" id="IPR001796">
    <property type="entry name" value="DHFR_dom"/>
</dbReference>
<dbReference type="SUPFAM" id="SSF53597">
    <property type="entry name" value="Dihydrofolate reductase-like"/>
    <property type="match status" value="1"/>
</dbReference>
<dbReference type="InterPro" id="IPR012259">
    <property type="entry name" value="DHFR"/>
</dbReference>
<feature type="domain" description="DHFR" evidence="10">
    <location>
        <begin position="3"/>
        <end position="160"/>
    </location>
</feature>
<evidence type="ECO:0000256" key="9">
    <source>
        <dbReference type="RuleBase" id="RU004474"/>
    </source>
</evidence>
<organism evidence="11 12">
    <name type="scientific">Kingella kingae</name>
    <dbReference type="NCBI Taxonomy" id="504"/>
    <lineage>
        <taxon>Bacteria</taxon>
        <taxon>Pseudomonadati</taxon>
        <taxon>Pseudomonadota</taxon>
        <taxon>Betaproteobacteria</taxon>
        <taxon>Neisseriales</taxon>
        <taxon>Neisseriaceae</taxon>
        <taxon>Kingella</taxon>
    </lineage>
</organism>
<keyword evidence="5 8" id="KW-0521">NADP</keyword>
<dbReference type="RefSeq" id="WP_003785622.1">
    <property type="nucleotide sequence ID" value="NZ_CP091518.1"/>
</dbReference>
<dbReference type="GO" id="GO:0046655">
    <property type="term" value="P:folic acid metabolic process"/>
    <property type="evidence" value="ECO:0007669"/>
    <property type="project" value="TreeGrafter"/>
</dbReference>
<dbReference type="AlphaFoldDB" id="A0AAX2J384"/>
<evidence type="ECO:0000256" key="4">
    <source>
        <dbReference type="ARBA" id="ARBA00022563"/>
    </source>
</evidence>
<keyword evidence="4 8" id="KW-0554">One-carbon metabolism</keyword>
<dbReference type="PIRSF" id="PIRSF000194">
    <property type="entry name" value="DHFR"/>
    <property type="match status" value="1"/>
</dbReference>
<name>A0AAX2J384_KINKI</name>
<protein>
    <recommendedName>
        <fullName evidence="3 8">Dihydrofolate reductase</fullName>
        <ecNumber evidence="3 8">1.5.1.3</ecNumber>
    </recommendedName>
</protein>
<dbReference type="PRINTS" id="PR00070">
    <property type="entry name" value="DHFR"/>
</dbReference>
<evidence type="ECO:0000256" key="7">
    <source>
        <dbReference type="ARBA" id="ARBA00025067"/>
    </source>
</evidence>
<evidence type="ECO:0000256" key="3">
    <source>
        <dbReference type="ARBA" id="ARBA00012856"/>
    </source>
</evidence>
<reference evidence="11 12" key="1">
    <citation type="submission" date="2018-06" db="EMBL/GenBank/DDBJ databases">
        <authorList>
            <consortium name="Pathogen Informatics"/>
            <person name="Doyle S."/>
        </authorList>
    </citation>
    <scope>NUCLEOTIDE SEQUENCE [LARGE SCALE GENOMIC DNA]</scope>
    <source>
        <strain evidence="11 12">NCTC10529</strain>
    </source>
</reference>
<evidence type="ECO:0000313" key="11">
    <source>
        <dbReference type="EMBL" id="SQH24828.1"/>
    </source>
</evidence>
<dbReference type="EMBL" id="LS483426">
    <property type="protein sequence ID" value="SQH24828.1"/>
    <property type="molecule type" value="Genomic_DNA"/>
</dbReference>
<comment type="pathway">
    <text evidence="1 8">Cofactor biosynthesis; tetrahydrofolate biosynthesis; 5,6,7,8-tetrahydrofolate from 7,8-dihydrofolate: step 1/1.</text>
</comment>
<proteinExistence type="inferred from homology"/>
<dbReference type="GO" id="GO:0006730">
    <property type="term" value="P:one-carbon metabolic process"/>
    <property type="evidence" value="ECO:0007669"/>
    <property type="project" value="UniProtKB-KW"/>
</dbReference>
<sequence>MQKITLVAALAQNRVIGANNDIPWHIPEDFAFFKQYTSGKPVIMGRKTWDSLPRKPLPNRRNIVITRQANWQATGAEVQGDVQAALQSCADAPEIIIMGGAQIYAQALPFATDLRLTEIALLPQGDTHFPEFAPQEWCEQSRESCVSQNGIAFDLVHYQRVTGNQ</sequence>
<dbReference type="GeneID" id="93262324"/>
<dbReference type="FunFam" id="3.40.430.10:FF:000001">
    <property type="entry name" value="Dihydrofolate reductase"/>
    <property type="match status" value="1"/>
</dbReference>
<dbReference type="PANTHER" id="PTHR48069:SF3">
    <property type="entry name" value="DIHYDROFOLATE REDUCTASE"/>
    <property type="match status" value="1"/>
</dbReference>
<evidence type="ECO:0000313" key="12">
    <source>
        <dbReference type="Proteomes" id="UP000248598"/>
    </source>
</evidence>
<dbReference type="PROSITE" id="PS51330">
    <property type="entry name" value="DHFR_2"/>
    <property type="match status" value="1"/>
</dbReference>
<dbReference type="GO" id="GO:0046654">
    <property type="term" value="P:tetrahydrofolate biosynthetic process"/>
    <property type="evidence" value="ECO:0007669"/>
    <property type="project" value="InterPro"/>
</dbReference>
<dbReference type="InterPro" id="IPR024072">
    <property type="entry name" value="DHFR-like_dom_sf"/>
</dbReference>
<dbReference type="Pfam" id="PF00186">
    <property type="entry name" value="DHFR_1"/>
    <property type="match status" value="1"/>
</dbReference>
<dbReference type="CDD" id="cd00209">
    <property type="entry name" value="DHFR"/>
    <property type="match status" value="1"/>
</dbReference>
<accession>A0AAX2J384</accession>
<dbReference type="GO" id="GO:0005829">
    <property type="term" value="C:cytosol"/>
    <property type="evidence" value="ECO:0007669"/>
    <property type="project" value="TreeGrafter"/>
</dbReference>
<dbReference type="GO" id="GO:0004146">
    <property type="term" value="F:dihydrofolate reductase activity"/>
    <property type="evidence" value="ECO:0007669"/>
    <property type="project" value="UniProtKB-EC"/>
</dbReference>
<dbReference type="InterPro" id="IPR017925">
    <property type="entry name" value="DHFR_CS"/>
</dbReference>
<dbReference type="GO" id="GO:0046452">
    <property type="term" value="P:dihydrofolate metabolic process"/>
    <property type="evidence" value="ECO:0007669"/>
    <property type="project" value="TreeGrafter"/>
</dbReference>
<evidence type="ECO:0000259" key="10">
    <source>
        <dbReference type="PROSITE" id="PS51330"/>
    </source>
</evidence>
<evidence type="ECO:0000256" key="1">
    <source>
        <dbReference type="ARBA" id="ARBA00004903"/>
    </source>
</evidence>
<gene>
    <name evidence="11" type="primary">folA</name>
    <name evidence="11" type="ORF">NCTC10529_01022</name>
</gene>
<comment type="catalytic activity">
    <reaction evidence="8">
        <text>(6S)-5,6,7,8-tetrahydrofolate + NADP(+) = 7,8-dihydrofolate + NADPH + H(+)</text>
        <dbReference type="Rhea" id="RHEA:15009"/>
        <dbReference type="ChEBI" id="CHEBI:15378"/>
        <dbReference type="ChEBI" id="CHEBI:57451"/>
        <dbReference type="ChEBI" id="CHEBI:57453"/>
        <dbReference type="ChEBI" id="CHEBI:57783"/>
        <dbReference type="ChEBI" id="CHEBI:58349"/>
        <dbReference type="EC" id="1.5.1.3"/>
    </reaction>
</comment>
<dbReference type="PROSITE" id="PS00075">
    <property type="entry name" value="DHFR_1"/>
    <property type="match status" value="1"/>
</dbReference>